<name>A0A7W3IUE6_9ACTN</name>
<comment type="caution">
    <text evidence="1">The sequence shown here is derived from an EMBL/GenBank/DDBJ whole genome shotgun (WGS) entry which is preliminary data.</text>
</comment>
<dbReference type="GO" id="GO:0005975">
    <property type="term" value="P:carbohydrate metabolic process"/>
    <property type="evidence" value="ECO:0007669"/>
    <property type="project" value="InterPro"/>
</dbReference>
<sequence length="330" mass="35642">MSADRPRISTEWALAGQPAVVLENRALRAVVLPRLGGKIISLVDKHADLELLWRNPRVPVREVPTGAVFDDAFLGGWDELFPNDEPETLGGEPMPDHGELWTQPWSVTTGSTGPAAAPTEVWVELTVQPPVSATLVTKRLTLGAGPDLVVEHRLGNASTRPLPFLWKSHVAVALRPESRIVMAADRVRLDGFGHPRGRPDDPLLTWPHLVADGVQHDLRRPPDTSRGGVSEFLLAETMHAGRCGVVHPDEGSGLGLEWDLADLPSCWSFASYGGGWRGLDVLVLEPCTGYPLSVSEGVAAGTHRVLGPHEVRSWQLRAVVGTGIEPATEP</sequence>
<reference evidence="1 2" key="1">
    <citation type="submission" date="2020-07" db="EMBL/GenBank/DDBJ databases">
        <title>Sequencing the genomes of 1000 actinobacteria strains.</title>
        <authorList>
            <person name="Klenk H.-P."/>
        </authorList>
    </citation>
    <scope>NUCLEOTIDE SEQUENCE [LARGE SCALE GENOMIC DNA]</scope>
    <source>
        <strain evidence="1 2">DSM 100723</strain>
    </source>
</reference>
<dbReference type="AlphaFoldDB" id="A0A7W3IUE6"/>
<gene>
    <name evidence="1" type="ORF">FHX74_003020</name>
</gene>
<evidence type="ECO:0008006" key="3">
    <source>
        <dbReference type="Google" id="ProtNLM"/>
    </source>
</evidence>
<proteinExistence type="predicted"/>
<keyword evidence="2" id="KW-1185">Reference proteome</keyword>
<organism evidence="1 2">
    <name type="scientific">Microlunatus kandeliicorticis</name>
    <dbReference type="NCBI Taxonomy" id="1759536"/>
    <lineage>
        <taxon>Bacteria</taxon>
        <taxon>Bacillati</taxon>
        <taxon>Actinomycetota</taxon>
        <taxon>Actinomycetes</taxon>
        <taxon>Propionibacteriales</taxon>
        <taxon>Propionibacteriaceae</taxon>
        <taxon>Microlunatus</taxon>
    </lineage>
</organism>
<dbReference type="Proteomes" id="UP000523079">
    <property type="component" value="Unassembled WGS sequence"/>
</dbReference>
<dbReference type="SUPFAM" id="SSF74650">
    <property type="entry name" value="Galactose mutarotase-like"/>
    <property type="match status" value="1"/>
</dbReference>
<dbReference type="EMBL" id="JACGWT010000005">
    <property type="protein sequence ID" value="MBA8795384.1"/>
    <property type="molecule type" value="Genomic_DNA"/>
</dbReference>
<dbReference type="GO" id="GO:0003824">
    <property type="term" value="F:catalytic activity"/>
    <property type="evidence" value="ECO:0007669"/>
    <property type="project" value="InterPro"/>
</dbReference>
<evidence type="ECO:0000313" key="1">
    <source>
        <dbReference type="EMBL" id="MBA8795384.1"/>
    </source>
</evidence>
<accession>A0A7W3IUE6</accession>
<evidence type="ECO:0000313" key="2">
    <source>
        <dbReference type="Proteomes" id="UP000523079"/>
    </source>
</evidence>
<protein>
    <recommendedName>
        <fullName evidence="3">Galactose mutarotase</fullName>
    </recommendedName>
</protein>
<dbReference type="GO" id="GO:0030246">
    <property type="term" value="F:carbohydrate binding"/>
    <property type="evidence" value="ECO:0007669"/>
    <property type="project" value="InterPro"/>
</dbReference>
<dbReference type="RefSeq" id="WP_182561012.1">
    <property type="nucleotide sequence ID" value="NZ_JACGWT010000005.1"/>
</dbReference>
<dbReference type="Gene3D" id="2.70.98.10">
    <property type="match status" value="1"/>
</dbReference>
<dbReference type="InterPro" id="IPR011013">
    <property type="entry name" value="Gal_mutarotase_sf_dom"/>
</dbReference>
<dbReference type="InterPro" id="IPR014718">
    <property type="entry name" value="GH-type_carb-bd"/>
</dbReference>